<sequence>MKRKTLQTRKSKLSLNNARKVSKSHEKTKAHSIHRLLTIFHEPEPSHVQLPDISTPVKVEAFRPLEPVLQSTLLEPYNFSADDLGEAACPHPTKEDGENDMSLLLNEDEKIVSTPKIPSCQDFLDVKHSNLEIHSEIPEKFKGADSSKPLPESVIRKSKRKVTSSIKKSGRKGGTNTEPKTSTKHEGDQICNPKTPKRRGSKPITRKNLQPCEFESSKTDQIKKLGFKSSEEGVSNSRTRVKEIVKELQEDVPKELITSGKDGDKRRKSKKLIERRRDRSKNLQPNSDSKVRTLPCKDAQPNETATLYAQLLTKCAPGEENLNILGWRRRLTKALT</sequence>
<keyword evidence="2" id="KW-1185">Reference proteome</keyword>
<organism evidence="1 2">
    <name type="scientific">Clavispora lusitaniae</name>
    <name type="common">Candida lusitaniae</name>
    <dbReference type="NCBI Taxonomy" id="36911"/>
    <lineage>
        <taxon>Eukaryota</taxon>
        <taxon>Fungi</taxon>
        <taxon>Dikarya</taxon>
        <taxon>Ascomycota</taxon>
        <taxon>Saccharomycotina</taxon>
        <taxon>Pichiomycetes</taxon>
        <taxon>Metschnikowiaceae</taxon>
        <taxon>Clavispora</taxon>
    </lineage>
</organism>
<reference evidence="2" key="1">
    <citation type="journal article" date="2019" name="MBio">
        <title>Comparative genomics for the elucidation of multidrug resistance (MDR) in Candida lusitaniae.</title>
        <authorList>
            <person name="Kannan A."/>
            <person name="Asner S.A."/>
            <person name="Trachsel E."/>
            <person name="Kelly S."/>
            <person name="Parker J."/>
            <person name="Sanglard D."/>
        </authorList>
    </citation>
    <scope>NUCLEOTIDE SEQUENCE [LARGE SCALE GENOMIC DNA]</scope>
    <source>
        <strain evidence="2">P1</strain>
    </source>
</reference>
<gene>
    <name evidence="1" type="ORF">EJF14_20329</name>
</gene>
<dbReference type="EMBL" id="CP038485">
    <property type="protein sequence ID" value="QFZ26424.1"/>
    <property type="molecule type" value="Genomic_DNA"/>
</dbReference>
<evidence type="ECO:0000313" key="1">
    <source>
        <dbReference type="EMBL" id="QFZ26424.1"/>
    </source>
</evidence>
<dbReference type="Proteomes" id="UP000326582">
    <property type="component" value="Chromosome 2"/>
</dbReference>
<evidence type="ECO:0000313" key="2">
    <source>
        <dbReference type="Proteomes" id="UP000326582"/>
    </source>
</evidence>
<name>A0ACD0WGJ3_CLALS</name>
<protein>
    <submittedName>
        <fullName evidence="1">Uncharacterized protein</fullName>
    </submittedName>
</protein>
<proteinExistence type="predicted"/>
<accession>A0ACD0WGJ3</accession>